<proteinExistence type="predicted"/>
<dbReference type="PANTHER" id="PTHR28022">
    <property type="entry name" value="GPI MANNOSYLTRANSFERASE 2 SUBUNIT PGA1"/>
    <property type="match status" value="1"/>
</dbReference>
<sequence>MFLFSSLLLLQALHVFANTEKAIFLGPSNIQVPVAHPNLEDLQLGSLSPKHWSLRTYIQAEFPNNVSEYGQISWYLLDKLQEGQRYEVRICWAATQPTSFRLDAFELSTVFESPDLINSLAQFSKNRRKDVTEELQPKESPMEKQSTRLDGLSSILLLRIYAAADYYTMNKTLMEQVPPVYVDIILDPFIFNLFPRSLVPTAAYIILVALGSWYLAKQISLWVSTLSANEIGKKNV</sequence>
<name>A0A1E1KPE9_9HELO</name>
<dbReference type="PANTHER" id="PTHR28022:SF1">
    <property type="entry name" value="GPI MANNOSYLTRANSFERASE 2 SUBUNIT PGA1"/>
    <property type="match status" value="1"/>
</dbReference>
<comment type="caution">
    <text evidence="3">The sequence shown here is derived from an EMBL/GenBank/DDBJ whole genome shotgun (WGS) entry which is preliminary data.</text>
</comment>
<dbReference type="GO" id="GO:0031501">
    <property type="term" value="C:mannosyltransferase complex"/>
    <property type="evidence" value="ECO:0007669"/>
    <property type="project" value="TreeGrafter"/>
</dbReference>
<keyword evidence="4" id="KW-1185">Reference proteome</keyword>
<organism evidence="3 4">
    <name type="scientific">Rhynchosporium graminicola</name>
    <dbReference type="NCBI Taxonomy" id="2792576"/>
    <lineage>
        <taxon>Eukaryota</taxon>
        <taxon>Fungi</taxon>
        <taxon>Dikarya</taxon>
        <taxon>Ascomycota</taxon>
        <taxon>Pezizomycotina</taxon>
        <taxon>Leotiomycetes</taxon>
        <taxon>Helotiales</taxon>
        <taxon>Ploettnerulaceae</taxon>
        <taxon>Rhynchosporium</taxon>
    </lineage>
</organism>
<dbReference type="AlphaFoldDB" id="A0A1E1KPE9"/>
<dbReference type="InterPro" id="IPR019433">
    <property type="entry name" value="GPI_ManTrfase_II_coact_Pga1"/>
</dbReference>
<dbReference type="GO" id="GO:0000030">
    <property type="term" value="F:mannosyltransferase activity"/>
    <property type="evidence" value="ECO:0007669"/>
    <property type="project" value="TreeGrafter"/>
</dbReference>
<keyword evidence="1" id="KW-1133">Transmembrane helix</keyword>
<dbReference type="Proteomes" id="UP000178129">
    <property type="component" value="Unassembled WGS sequence"/>
</dbReference>
<dbReference type="GO" id="GO:0005789">
    <property type="term" value="C:endoplasmic reticulum membrane"/>
    <property type="evidence" value="ECO:0007669"/>
    <property type="project" value="TreeGrafter"/>
</dbReference>
<evidence type="ECO:0000256" key="2">
    <source>
        <dbReference type="SAM" id="SignalP"/>
    </source>
</evidence>
<dbReference type="Pfam" id="PF10333">
    <property type="entry name" value="Pga1"/>
    <property type="match status" value="1"/>
</dbReference>
<keyword evidence="1" id="KW-0472">Membrane</keyword>
<dbReference type="InParanoid" id="A0A1E1KPE9"/>
<dbReference type="GO" id="GO:0006506">
    <property type="term" value="P:GPI anchor biosynthetic process"/>
    <property type="evidence" value="ECO:0007669"/>
    <property type="project" value="TreeGrafter"/>
</dbReference>
<reference evidence="4" key="1">
    <citation type="submission" date="2016-03" db="EMBL/GenBank/DDBJ databases">
        <authorList>
            <person name="Ploux O."/>
        </authorList>
    </citation>
    <scope>NUCLEOTIDE SEQUENCE [LARGE SCALE GENOMIC DNA]</scope>
    <source>
        <strain evidence="4">UK7</strain>
    </source>
</reference>
<protein>
    <recommendedName>
        <fullName evidence="5">GPI-Mannosyltransferase II co-activator</fullName>
    </recommendedName>
</protein>
<evidence type="ECO:0000313" key="4">
    <source>
        <dbReference type="Proteomes" id="UP000178129"/>
    </source>
</evidence>
<evidence type="ECO:0008006" key="5">
    <source>
        <dbReference type="Google" id="ProtNLM"/>
    </source>
</evidence>
<keyword evidence="1" id="KW-0812">Transmembrane</keyword>
<gene>
    <name evidence="3" type="ORF">RCO7_01657</name>
</gene>
<evidence type="ECO:0000256" key="1">
    <source>
        <dbReference type="SAM" id="Phobius"/>
    </source>
</evidence>
<feature type="chain" id="PRO_5009446305" description="GPI-Mannosyltransferase II co-activator" evidence="2">
    <location>
        <begin position="18"/>
        <end position="236"/>
    </location>
</feature>
<accession>A0A1E1KPE9</accession>
<feature type="transmembrane region" description="Helical" evidence="1">
    <location>
        <begin position="198"/>
        <end position="216"/>
    </location>
</feature>
<keyword evidence="2" id="KW-0732">Signal</keyword>
<dbReference type="EMBL" id="FJUW01000018">
    <property type="protein sequence ID" value="CZS99872.1"/>
    <property type="molecule type" value="Genomic_DNA"/>
</dbReference>
<feature type="signal peptide" evidence="2">
    <location>
        <begin position="1"/>
        <end position="17"/>
    </location>
</feature>
<evidence type="ECO:0000313" key="3">
    <source>
        <dbReference type="EMBL" id="CZS99872.1"/>
    </source>
</evidence>